<dbReference type="PIRSF" id="PIRSF037226">
    <property type="entry name" value="Amidohydrolase_ACY1L2_prd"/>
    <property type="match status" value="1"/>
</dbReference>
<dbReference type="AlphaFoldDB" id="A0A938B7B0"/>
<dbReference type="SUPFAM" id="SSF53187">
    <property type="entry name" value="Zn-dependent exopeptidases"/>
    <property type="match status" value="1"/>
</dbReference>
<dbReference type="FunFam" id="3.30.70.360:FF:000004">
    <property type="entry name" value="Peptidase M20 domain-containing protein 2"/>
    <property type="match status" value="1"/>
</dbReference>
<dbReference type="GO" id="GO:0016805">
    <property type="term" value="F:dipeptidase activity"/>
    <property type="evidence" value="ECO:0007669"/>
    <property type="project" value="InterPro"/>
</dbReference>
<dbReference type="Proteomes" id="UP000712673">
    <property type="component" value="Unassembled WGS sequence"/>
</dbReference>
<dbReference type="InterPro" id="IPR017439">
    <property type="entry name" value="Amidohydrolase"/>
</dbReference>
<keyword evidence="1" id="KW-0378">Hydrolase</keyword>
<protein>
    <recommendedName>
        <fullName evidence="2">Peptidase M20 domain-containing protein 2</fullName>
    </recommendedName>
</protein>
<dbReference type="EMBL" id="VGLS01001259">
    <property type="protein sequence ID" value="MBM3227220.1"/>
    <property type="molecule type" value="Genomic_DNA"/>
</dbReference>
<dbReference type="CDD" id="cd05672">
    <property type="entry name" value="M20_ACY1L2-like"/>
    <property type="match status" value="1"/>
</dbReference>
<dbReference type="NCBIfam" id="TIGR01891">
    <property type="entry name" value="amidohydrolases"/>
    <property type="match status" value="1"/>
</dbReference>
<sequence length="401" mass="41910">MNQDLVMLKEAVCAEVDRLAPQLVQASHEIHAHPELNFAEHFAHDLLTGLLEQAGLAPTRHAYGVDTAFEARAGVGGADIAVLCEYDALPGIGHACGHNIIATAGLGAGLAAARVTARAGGSVRILGTPAEEGGGGKIAMARNGAFQGLDAAMMVHPADADLVKMDTIALQFLDVHFHGKAAHAAAAPHEGRNALDAAVLGYMNVAALRQHILPTERVHGIFTQGGDRANIVPAETAMSWIVRSPTIASLQPLKERVLTCLDAGARACGCTMSATWHRVTYADMIDNGPMVAAYVLNAARLGRIVADPRATGTPVVGSTDMGNVSYLVPSIHPMIKVAPTGVPIHTQDFTHWAASPDGDQAILDGAKALAMTIVDLWCQPGLMDSAKAAFTQRPQDVDVLG</sequence>
<accession>A0A938B7B0</accession>
<comment type="caution">
    <text evidence="4">The sequence shown here is derived from an EMBL/GenBank/DDBJ whole genome shotgun (WGS) entry which is preliminary data.</text>
</comment>
<dbReference type="Pfam" id="PF07687">
    <property type="entry name" value="M20_dimer"/>
    <property type="match status" value="1"/>
</dbReference>
<dbReference type="Gene3D" id="3.30.70.360">
    <property type="match status" value="1"/>
</dbReference>
<evidence type="ECO:0000313" key="5">
    <source>
        <dbReference type="Proteomes" id="UP000712673"/>
    </source>
</evidence>
<reference evidence="4" key="1">
    <citation type="submission" date="2019-03" db="EMBL/GenBank/DDBJ databases">
        <title>Lake Tanganyika Metagenome-Assembled Genomes (MAGs).</title>
        <authorList>
            <person name="Tran P."/>
        </authorList>
    </citation>
    <scope>NUCLEOTIDE SEQUENCE</scope>
    <source>
        <strain evidence="4">K_DeepCast_65m_m2_066</strain>
    </source>
</reference>
<dbReference type="SUPFAM" id="SSF55031">
    <property type="entry name" value="Bacterial exopeptidase dimerisation domain"/>
    <property type="match status" value="1"/>
</dbReference>
<gene>
    <name evidence="4" type="ORF">FJZ47_25925</name>
</gene>
<evidence type="ECO:0000259" key="3">
    <source>
        <dbReference type="Pfam" id="PF07687"/>
    </source>
</evidence>
<evidence type="ECO:0000256" key="1">
    <source>
        <dbReference type="ARBA" id="ARBA00022801"/>
    </source>
</evidence>
<dbReference type="Gene3D" id="3.40.630.10">
    <property type="entry name" value="Zn peptidases"/>
    <property type="match status" value="1"/>
</dbReference>
<dbReference type="InterPro" id="IPR036264">
    <property type="entry name" value="Bact_exopeptidase_dim_dom"/>
</dbReference>
<proteinExistence type="inferred from homology"/>
<organism evidence="4 5">
    <name type="scientific">Tectimicrobiota bacterium</name>
    <dbReference type="NCBI Taxonomy" id="2528274"/>
    <lineage>
        <taxon>Bacteria</taxon>
        <taxon>Pseudomonadati</taxon>
        <taxon>Nitrospinota/Tectimicrobiota group</taxon>
        <taxon>Candidatus Tectimicrobiota</taxon>
    </lineage>
</organism>
<dbReference type="PANTHER" id="PTHR30575">
    <property type="entry name" value="PEPTIDASE M20"/>
    <property type="match status" value="1"/>
</dbReference>
<dbReference type="InterPro" id="IPR011650">
    <property type="entry name" value="Peptidase_M20_dimer"/>
</dbReference>
<dbReference type="Pfam" id="PF01546">
    <property type="entry name" value="Peptidase_M20"/>
    <property type="match status" value="1"/>
</dbReference>
<dbReference type="InterPro" id="IPR002933">
    <property type="entry name" value="Peptidase_M20"/>
</dbReference>
<feature type="domain" description="Peptidase M20 dimerisation" evidence="3">
    <location>
        <begin position="174"/>
        <end position="263"/>
    </location>
</feature>
<evidence type="ECO:0000256" key="2">
    <source>
        <dbReference type="PIRNR" id="PIRNR037226"/>
    </source>
</evidence>
<dbReference type="InterPro" id="IPR052030">
    <property type="entry name" value="Peptidase_M20/M20A_hydrolases"/>
</dbReference>
<dbReference type="PANTHER" id="PTHR30575:SF0">
    <property type="entry name" value="XAA-ARG DIPEPTIDASE"/>
    <property type="match status" value="1"/>
</dbReference>
<name>A0A938B7B0_UNCTE</name>
<comment type="similarity">
    <text evidence="2">Belongs to the peptidase M20A family.</text>
</comment>
<evidence type="ECO:0000313" key="4">
    <source>
        <dbReference type="EMBL" id="MBM3227220.1"/>
    </source>
</evidence>
<dbReference type="InterPro" id="IPR017144">
    <property type="entry name" value="Xaa-Arg_dipeptidase"/>
</dbReference>